<proteinExistence type="predicted"/>
<evidence type="ECO:0000313" key="2">
    <source>
        <dbReference type="Proteomes" id="UP000272025"/>
    </source>
</evidence>
<dbReference type="Proteomes" id="UP000272025">
    <property type="component" value="Unassembled WGS sequence"/>
</dbReference>
<dbReference type="RefSeq" id="XP_028469916.1">
    <property type="nucleotide sequence ID" value="XM_028613703.1"/>
</dbReference>
<gene>
    <name evidence="1" type="ORF">SODALDRAFT_354229</name>
</gene>
<organism evidence="1 2">
    <name type="scientific">Sodiomyces alkalinus (strain CBS 110278 / VKM F-3762 / F11)</name>
    <name type="common">Alkaliphilic filamentous fungus</name>
    <dbReference type="NCBI Taxonomy" id="1314773"/>
    <lineage>
        <taxon>Eukaryota</taxon>
        <taxon>Fungi</taxon>
        <taxon>Dikarya</taxon>
        <taxon>Ascomycota</taxon>
        <taxon>Pezizomycotina</taxon>
        <taxon>Sordariomycetes</taxon>
        <taxon>Hypocreomycetidae</taxon>
        <taxon>Glomerellales</taxon>
        <taxon>Plectosphaerellaceae</taxon>
        <taxon>Sodiomyces</taxon>
    </lineage>
</organism>
<evidence type="ECO:0000313" key="1">
    <source>
        <dbReference type="EMBL" id="ROT42110.1"/>
    </source>
</evidence>
<dbReference type="AlphaFoldDB" id="A0A3N2Q5U3"/>
<keyword evidence="2" id="KW-1185">Reference proteome</keyword>
<name>A0A3N2Q5U3_SODAK</name>
<dbReference type="GeneID" id="39582181"/>
<protein>
    <submittedName>
        <fullName evidence="1">Uncharacterized protein</fullName>
    </submittedName>
</protein>
<accession>A0A3N2Q5U3</accession>
<dbReference type="EMBL" id="ML119051">
    <property type="protein sequence ID" value="ROT42110.1"/>
    <property type="molecule type" value="Genomic_DNA"/>
</dbReference>
<reference evidence="1 2" key="1">
    <citation type="journal article" date="2018" name="Mol. Ecol.">
        <title>The obligate alkalophilic soda-lake fungus Sodiomyces alkalinus has shifted to a protein diet.</title>
        <authorList>
            <person name="Grum-Grzhimaylo A.A."/>
            <person name="Falkoski D.L."/>
            <person name="van den Heuvel J."/>
            <person name="Valero-Jimenez C.A."/>
            <person name="Min B."/>
            <person name="Choi I.G."/>
            <person name="Lipzen A."/>
            <person name="Daum C.G."/>
            <person name="Aanen D.K."/>
            <person name="Tsang A."/>
            <person name="Henrissat B."/>
            <person name="Bilanenko E.N."/>
            <person name="de Vries R.P."/>
            <person name="van Kan J.A.L."/>
            <person name="Grigoriev I.V."/>
            <person name="Debets A.J.M."/>
        </authorList>
    </citation>
    <scope>NUCLEOTIDE SEQUENCE [LARGE SCALE GENOMIC DNA]</scope>
    <source>
        <strain evidence="1 2">F11</strain>
    </source>
</reference>
<sequence length="97" mass="10280">MPMHQLKTAPILQGRDGREPIAATCTRSSTPVATVSGNLGGTRQKMLDYRQVNGGLLSPCRSTLLLSDVTGGGFSQIILRMNIGEPEVATLTLLPTT</sequence>